<dbReference type="InterPro" id="IPR001902">
    <property type="entry name" value="SLC26A/SulP_fam"/>
</dbReference>
<feature type="transmembrane region" description="Helical" evidence="5">
    <location>
        <begin position="169"/>
        <end position="188"/>
    </location>
</feature>
<comment type="caution">
    <text evidence="7">The sequence shown here is derived from an EMBL/GenBank/DDBJ whole genome shotgun (WGS) entry which is preliminary data.</text>
</comment>
<evidence type="ECO:0000256" key="5">
    <source>
        <dbReference type="SAM" id="Phobius"/>
    </source>
</evidence>
<dbReference type="PANTHER" id="PTHR11814">
    <property type="entry name" value="SULFATE TRANSPORTER"/>
    <property type="match status" value="1"/>
</dbReference>
<evidence type="ECO:0000256" key="4">
    <source>
        <dbReference type="ARBA" id="ARBA00023136"/>
    </source>
</evidence>
<dbReference type="EMBL" id="JAPFQN010000004">
    <property type="protein sequence ID" value="MCX2743544.1"/>
    <property type="molecule type" value="Genomic_DNA"/>
</dbReference>
<keyword evidence="2 5" id="KW-0812">Transmembrane</keyword>
<organism evidence="7 8">
    <name type="scientific">Mangrovivirga halotolerans</name>
    <dbReference type="NCBI Taxonomy" id="2993936"/>
    <lineage>
        <taxon>Bacteria</taxon>
        <taxon>Pseudomonadati</taxon>
        <taxon>Bacteroidota</taxon>
        <taxon>Cytophagia</taxon>
        <taxon>Cytophagales</taxon>
        <taxon>Mangrovivirgaceae</taxon>
        <taxon>Mangrovivirga</taxon>
    </lineage>
</organism>
<feature type="transmembrane region" description="Helical" evidence="5">
    <location>
        <begin position="45"/>
        <end position="76"/>
    </location>
</feature>
<reference evidence="7 8" key="1">
    <citation type="submission" date="2022-11" db="EMBL/GenBank/DDBJ databases">
        <title>The characterization of three novel Bacteroidetes species and genomic analysis of their roles in tidal elemental geochemical cycles.</title>
        <authorList>
            <person name="Ma K."/>
        </authorList>
    </citation>
    <scope>NUCLEOTIDE SEQUENCE [LARGE SCALE GENOMIC DNA]</scope>
    <source>
        <strain evidence="7 8">M17</strain>
    </source>
</reference>
<comment type="subcellular location">
    <subcellularLocation>
        <location evidence="1">Membrane</location>
        <topology evidence="1">Multi-pass membrane protein</topology>
    </subcellularLocation>
</comment>
<evidence type="ECO:0000313" key="7">
    <source>
        <dbReference type="EMBL" id="MCX2743544.1"/>
    </source>
</evidence>
<evidence type="ECO:0000256" key="2">
    <source>
        <dbReference type="ARBA" id="ARBA00022692"/>
    </source>
</evidence>
<evidence type="ECO:0000313" key="8">
    <source>
        <dbReference type="Proteomes" id="UP001209885"/>
    </source>
</evidence>
<keyword evidence="8" id="KW-1185">Reference proteome</keyword>
<proteinExistence type="predicted"/>
<dbReference type="Proteomes" id="UP001209885">
    <property type="component" value="Unassembled WGS sequence"/>
</dbReference>
<feature type="transmembrane region" description="Helical" evidence="5">
    <location>
        <begin position="303"/>
        <end position="324"/>
    </location>
</feature>
<evidence type="ECO:0000256" key="1">
    <source>
        <dbReference type="ARBA" id="ARBA00004141"/>
    </source>
</evidence>
<dbReference type="Pfam" id="PF00916">
    <property type="entry name" value="Sulfate_transp"/>
    <property type="match status" value="1"/>
</dbReference>
<protein>
    <submittedName>
        <fullName evidence="7">SulP family inorganic anion transporter</fullName>
    </submittedName>
</protein>
<feature type="domain" description="SLC26A/SulP transporter" evidence="6">
    <location>
        <begin position="12"/>
        <end position="399"/>
    </location>
</feature>
<keyword evidence="3 5" id="KW-1133">Transmembrane helix</keyword>
<dbReference type="InterPro" id="IPR011547">
    <property type="entry name" value="SLC26A/SulP_dom"/>
</dbReference>
<keyword evidence="4 5" id="KW-0472">Membrane</keyword>
<feature type="transmembrane region" description="Helical" evidence="5">
    <location>
        <begin position="361"/>
        <end position="378"/>
    </location>
</feature>
<feature type="transmembrane region" description="Helical" evidence="5">
    <location>
        <begin position="262"/>
        <end position="282"/>
    </location>
</feature>
<feature type="transmembrane region" description="Helical" evidence="5">
    <location>
        <begin position="200"/>
        <end position="219"/>
    </location>
</feature>
<dbReference type="RefSeq" id="WP_266055929.1">
    <property type="nucleotide sequence ID" value="NZ_JAPFQN010000004.1"/>
</dbReference>
<evidence type="ECO:0000259" key="6">
    <source>
        <dbReference type="Pfam" id="PF00916"/>
    </source>
</evidence>
<gene>
    <name evidence="7" type="ORF">OO013_06690</name>
</gene>
<feature type="transmembrane region" description="Helical" evidence="5">
    <location>
        <begin position="88"/>
        <end position="114"/>
    </location>
</feature>
<feature type="transmembrane region" description="Helical" evidence="5">
    <location>
        <begin position="398"/>
        <end position="427"/>
    </location>
</feature>
<accession>A0ABT3RQ95</accession>
<evidence type="ECO:0000256" key="3">
    <source>
        <dbReference type="ARBA" id="ARBA00022989"/>
    </source>
</evidence>
<sequence>MSLKEGFFSNIKYDLPASIIVFLVAVPLCLGIALASEVPMFAGIIAGIVGGIVVGFFSGSSLGVSGPAAGLVAIVISAQNTLGSFEALLAATVLAGIMQITLGFMKAGIIGYYFPNSVIKGMLTAIGIIIVLKQIPHAVGYDADYEGDLSFWQTDGHNTFSELYYMLDFLSPGAILITLISLAILIIWEQPFMKKNKVFTLIQGPLVAVVVGIILNYVFKGNNTWGLSSDQLVSLPTPGSFNEFLGNFRTPDFGIFTDKPSAILLAGVTIAVVASIETLLSVEATDKLDPQKRVTPTNRELRAQGIGNVVSGMIGGLPITQVIVRSSANIQSGGKTKASAIIHGMMLLVSVLLFPEVLNQIPFASLAAVLFLVGYKLAKPTLFKQMWKNGFTQFVPFIVTVVAIVATDLLIGIGIGLAVAIFIILFYNLKNPFYFNDDDHVESEKVTIELSEEVSFLNKAAILRALNVVPDNSSIIVDATKTKVMDFDVQEILNDFRTTAGHKNIKYKVIGWPKEKPLKNSERHFVKTMDDAIKNNNEKVSKEEEESKN</sequence>
<name>A0ABT3RQ95_9BACT</name>